<dbReference type="EnsemblProtists" id="HpaT812166">
    <property type="protein sequence ID" value="HpaP812166"/>
    <property type="gene ID" value="HpaG812166"/>
</dbReference>
<keyword evidence="2" id="KW-1185">Reference proteome</keyword>
<accession>M4BZZ1</accession>
<reference evidence="1" key="2">
    <citation type="submission" date="2015-06" db="UniProtKB">
        <authorList>
            <consortium name="EnsemblProtists"/>
        </authorList>
    </citation>
    <scope>IDENTIFICATION</scope>
    <source>
        <strain evidence="1">Emoy2</strain>
    </source>
</reference>
<evidence type="ECO:0000313" key="2">
    <source>
        <dbReference type="Proteomes" id="UP000011713"/>
    </source>
</evidence>
<proteinExistence type="predicted"/>
<dbReference type="EMBL" id="JH598068">
    <property type="status" value="NOT_ANNOTATED_CDS"/>
    <property type="molecule type" value="Genomic_DNA"/>
</dbReference>
<dbReference type="VEuPathDB" id="FungiDB:HpaG812166"/>
<protein>
    <submittedName>
        <fullName evidence="1">Uncharacterized protein</fullName>
    </submittedName>
</protein>
<organism evidence="1 2">
    <name type="scientific">Hyaloperonospora arabidopsidis (strain Emoy2)</name>
    <name type="common">Downy mildew agent</name>
    <name type="synonym">Peronospora arabidopsidis</name>
    <dbReference type="NCBI Taxonomy" id="559515"/>
    <lineage>
        <taxon>Eukaryota</taxon>
        <taxon>Sar</taxon>
        <taxon>Stramenopiles</taxon>
        <taxon>Oomycota</taxon>
        <taxon>Peronosporomycetes</taxon>
        <taxon>Peronosporales</taxon>
        <taxon>Peronosporaceae</taxon>
        <taxon>Hyaloperonospora</taxon>
    </lineage>
</organism>
<dbReference type="AlphaFoldDB" id="M4BZZ1"/>
<dbReference type="HOGENOM" id="CLU_2042569_0_0_1"/>
<dbReference type="InParanoid" id="M4BZZ1"/>
<evidence type="ECO:0000313" key="1">
    <source>
        <dbReference type="EnsemblProtists" id="HpaP812166"/>
    </source>
</evidence>
<dbReference type="Proteomes" id="UP000011713">
    <property type="component" value="Unassembled WGS sequence"/>
</dbReference>
<reference evidence="2" key="1">
    <citation type="journal article" date="2010" name="Science">
        <title>Signatures of adaptation to obligate biotrophy in the Hyaloperonospora arabidopsidis genome.</title>
        <authorList>
            <person name="Baxter L."/>
            <person name="Tripathy S."/>
            <person name="Ishaque N."/>
            <person name="Boot N."/>
            <person name="Cabral A."/>
            <person name="Kemen E."/>
            <person name="Thines M."/>
            <person name="Ah-Fong A."/>
            <person name="Anderson R."/>
            <person name="Badejoko W."/>
            <person name="Bittner-Eddy P."/>
            <person name="Boore J.L."/>
            <person name="Chibucos M.C."/>
            <person name="Coates M."/>
            <person name="Dehal P."/>
            <person name="Delehaunty K."/>
            <person name="Dong S."/>
            <person name="Downton P."/>
            <person name="Dumas B."/>
            <person name="Fabro G."/>
            <person name="Fronick C."/>
            <person name="Fuerstenberg S.I."/>
            <person name="Fulton L."/>
            <person name="Gaulin E."/>
            <person name="Govers F."/>
            <person name="Hughes L."/>
            <person name="Humphray S."/>
            <person name="Jiang R.H."/>
            <person name="Judelson H."/>
            <person name="Kamoun S."/>
            <person name="Kyung K."/>
            <person name="Meijer H."/>
            <person name="Minx P."/>
            <person name="Morris P."/>
            <person name="Nelson J."/>
            <person name="Phuntumart V."/>
            <person name="Qutob D."/>
            <person name="Rehmany A."/>
            <person name="Rougon-Cardoso A."/>
            <person name="Ryden P."/>
            <person name="Torto-Alalibo T."/>
            <person name="Studholme D."/>
            <person name="Wang Y."/>
            <person name="Win J."/>
            <person name="Wood J."/>
            <person name="Clifton S.W."/>
            <person name="Rogers J."/>
            <person name="Van den Ackerveken G."/>
            <person name="Jones J.D."/>
            <person name="McDowell J.M."/>
            <person name="Beynon J."/>
            <person name="Tyler B.M."/>
        </authorList>
    </citation>
    <scope>NUCLEOTIDE SEQUENCE [LARGE SCALE GENOMIC DNA]</scope>
    <source>
        <strain evidence="2">Emoy2</strain>
    </source>
</reference>
<name>M4BZZ1_HYAAE</name>
<sequence length="121" mass="13491">MPLRCRLCDVQKVLRLSGSRCALLRNVHPASSTHRTNDPATGVVSVAGGFKLYVWIRLRLLEGWSWGPTAYARCENGFCAKTFSLPPFSTATIESVATRSFIRLFWLLVSGRGSHYVSRDS</sequence>